<accession>A0A6L2KQR9</accession>
<feature type="domain" description="Reverse transcriptase Ty1/copia-type" evidence="2">
    <location>
        <begin position="434"/>
        <end position="588"/>
    </location>
</feature>
<feature type="domain" description="Reverse transcriptase Ty1/copia-type" evidence="2">
    <location>
        <begin position="387"/>
        <end position="431"/>
    </location>
</feature>
<evidence type="ECO:0000313" key="3">
    <source>
        <dbReference type="EMBL" id="GEU51646.1"/>
    </source>
</evidence>
<comment type="caution">
    <text evidence="3">The sequence shown here is derived from an EMBL/GenBank/DDBJ whole genome shotgun (WGS) entry which is preliminary data.</text>
</comment>
<feature type="coiled-coil region" evidence="1">
    <location>
        <begin position="1047"/>
        <end position="1074"/>
    </location>
</feature>
<keyword evidence="1" id="KW-0175">Coiled coil</keyword>
<sequence>MQNKPFGLNIQFKLMNPIFLRDIVSSSESAPTFAELFETNELKAQIQEKNTVILKLKKKIKSLSADDKERKKELQTDEPNLSASTTIVEVPRELPKVSMQMELAVEQHCEEKNKFQNKMENVLQENDRLLTHALSIDIVNLVLGDVNERKVKREVEEIETLNIELDHKVTKLVAENEHLRQTYKQLYDSIKSLRVRSKEQCDDLINKVNLKSAEVSDLNASLQEKVLVDVAPLALKLRKNRTAHTDYIRHTQEEAATLREIVESKKLLNPLNTSLDYACKYTRQIQELLIILQQTYPCLTDLGTKLVAVTPKNKTKQIRLTEQITKSGKTTVTTPPSANVDSNTPVLSSTGVTLNAFSLPHVPMVTPIDDTGIFGNAYDDDVLEAEALVNLPKDKWAIGTKWVYRNTKDEKGIVIKNKARLVAQGFCSLPNGCQNAFLDGKIKEEVYVCQPPGFEDPNFLDKVYKVEKALYGQHQAPRAWYETLLTYLLDNGFHRGQIDKTLCIKRHKDDILLVQVYVYDIIFGSTKKELSTDFEKLMHDKFQMSSMGELSFFLGLQVKQKSDGIFISQDKYVAEILKKFDFVTVKAVTSRPDITFAVCACTRFQVTPKTSHLHAMKRIFRYLKGQPKLGLWYPKDSPFDLEAYSDSDYARASLDRKSTTGAKDERCFVDTSEVTTGTTLLSIVGLITAGQRVNDQEQIQALVEKKKVPITKDNIRSDLCFDDAEGGAAYLPNEAIFEGLACMCNTMASVIICLADNQKFNFSKYIFDNMVKSLEGRIKFYLFLRFLQVFLDKQVKGMARRKEMYVISSHTKKIFANVSRIGAGFSGVVTPLFETMMVQAAADMEDEDHIPIPSSDLLPSGEDSYTLHELMVFCTNLQEQVFDLQEGKDGQSKEIAALKKKVFKLLKWRKSRSGGLRRLMKIGLEIDQDDEIALDVETQGRTNDDEMFGVNDLSRYEVVTIVADKVSVAPTTDSVKPKVVVQEQDVITTVLAAATKVTTVVPTLGAKGIVFMNKSHIPIVSSLKDKGKANMIMPEVPIKKKDQIRMDEEYAKQLEAEEQEAARLSRAQQDEEANISWDNTQAMMKANSLLAERLQAKEREEFSKVQKARLLVELFEKRKKHFAALRAQEKRNKPPTKAQIRSQMCTYLRNIVIDDTKELKKCMEIVHGDGDDVLIKATPISSRSPTIIDYKIHKEGKKNYFKIIRADGNSKVYQTFEKIFMNFNREDIEVLWAIVKDRFKKEKPMNDMDNILFKTLKTMFEHHVEDTIWTYQQGLAKVKNWKLFESYGVYYITM</sequence>
<protein>
    <recommendedName>
        <fullName evidence="2">Reverse transcriptase Ty1/copia-type domain-containing protein</fullName>
    </recommendedName>
</protein>
<dbReference type="PANTHER" id="PTHR11439">
    <property type="entry name" value="GAG-POL-RELATED RETROTRANSPOSON"/>
    <property type="match status" value="1"/>
</dbReference>
<organism evidence="3">
    <name type="scientific">Tanacetum cinerariifolium</name>
    <name type="common">Dalmatian daisy</name>
    <name type="synonym">Chrysanthemum cinerariifolium</name>
    <dbReference type="NCBI Taxonomy" id="118510"/>
    <lineage>
        <taxon>Eukaryota</taxon>
        <taxon>Viridiplantae</taxon>
        <taxon>Streptophyta</taxon>
        <taxon>Embryophyta</taxon>
        <taxon>Tracheophyta</taxon>
        <taxon>Spermatophyta</taxon>
        <taxon>Magnoliopsida</taxon>
        <taxon>eudicotyledons</taxon>
        <taxon>Gunneridae</taxon>
        <taxon>Pentapetalae</taxon>
        <taxon>asterids</taxon>
        <taxon>campanulids</taxon>
        <taxon>Asterales</taxon>
        <taxon>Asteraceae</taxon>
        <taxon>Asteroideae</taxon>
        <taxon>Anthemideae</taxon>
        <taxon>Anthemidinae</taxon>
        <taxon>Tanacetum</taxon>
    </lineage>
</organism>
<gene>
    <name evidence="3" type="ORF">Tci_023624</name>
</gene>
<dbReference type="Pfam" id="PF07727">
    <property type="entry name" value="RVT_2"/>
    <property type="match status" value="2"/>
</dbReference>
<proteinExistence type="predicted"/>
<reference evidence="3" key="1">
    <citation type="journal article" date="2019" name="Sci. Rep.">
        <title>Draft genome of Tanacetum cinerariifolium, the natural source of mosquito coil.</title>
        <authorList>
            <person name="Yamashiro T."/>
            <person name="Shiraishi A."/>
            <person name="Satake H."/>
            <person name="Nakayama K."/>
        </authorList>
    </citation>
    <scope>NUCLEOTIDE SEQUENCE</scope>
</reference>
<name>A0A6L2KQR9_TANCI</name>
<feature type="coiled-coil region" evidence="1">
    <location>
        <begin position="39"/>
        <end position="66"/>
    </location>
</feature>
<feature type="coiled-coil region" evidence="1">
    <location>
        <begin position="105"/>
        <end position="132"/>
    </location>
</feature>
<dbReference type="PANTHER" id="PTHR11439:SF495">
    <property type="entry name" value="REVERSE TRANSCRIPTASE, RNA-DEPENDENT DNA POLYMERASE-RELATED"/>
    <property type="match status" value="1"/>
</dbReference>
<evidence type="ECO:0000259" key="2">
    <source>
        <dbReference type="Pfam" id="PF07727"/>
    </source>
</evidence>
<dbReference type="EMBL" id="BKCJ010002897">
    <property type="protein sequence ID" value="GEU51646.1"/>
    <property type="molecule type" value="Genomic_DNA"/>
</dbReference>
<evidence type="ECO:0000256" key="1">
    <source>
        <dbReference type="SAM" id="Coils"/>
    </source>
</evidence>
<dbReference type="InterPro" id="IPR013103">
    <property type="entry name" value="RVT_2"/>
</dbReference>